<dbReference type="Pfam" id="PF01314">
    <property type="entry name" value="AFOR_C"/>
    <property type="match status" value="1"/>
</dbReference>
<proteinExistence type="predicted"/>
<dbReference type="InterPro" id="IPR013984">
    <property type="entry name" value="Ald_Fedxn_OxRdtase_dom2"/>
</dbReference>
<dbReference type="PANTHER" id="PTHR30038:SF0">
    <property type="entry name" value="TUNGSTEN-CONTAINING ALDEHYDE FERREDOXIN OXIDOREDUCTASE"/>
    <property type="match status" value="1"/>
</dbReference>
<comment type="caution">
    <text evidence="2">The sequence shown here is derived from an EMBL/GenBank/DDBJ whole genome shotgun (WGS) entry which is preliminary data.</text>
</comment>
<feature type="domain" description="Aldehyde ferredoxin oxidoreductase C-terminal" evidence="1">
    <location>
        <begin position="8"/>
        <end position="349"/>
    </location>
</feature>
<evidence type="ECO:0000313" key="2">
    <source>
        <dbReference type="EMBL" id="GAA3023507.1"/>
    </source>
</evidence>
<keyword evidence="3" id="KW-1185">Reference proteome</keyword>
<dbReference type="SUPFAM" id="SSF48310">
    <property type="entry name" value="Aldehyde ferredoxin oxidoreductase, C-terminal domains"/>
    <property type="match status" value="1"/>
</dbReference>
<reference evidence="3" key="1">
    <citation type="journal article" date="2019" name="Int. J. Syst. Evol. Microbiol.">
        <title>The Global Catalogue of Microorganisms (GCM) 10K type strain sequencing project: providing services to taxonomists for standard genome sequencing and annotation.</title>
        <authorList>
            <consortium name="The Broad Institute Genomics Platform"/>
            <consortium name="The Broad Institute Genome Sequencing Center for Infectious Disease"/>
            <person name="Wu L."/>
            <person name="Ma J."/>
        </authorList>
    </citation>
    <scope>NUCLEOTIDE SEQUENCE [LARGE SCALE GENOMIC DNA]</scope>
    <source>
        <strain evidence="3">JCM 3106</strain>
    </source>
</reference>
<organism evidence="2 3">
    <name type="scientific">Streptosporangium longisporum</name>
    <dbReference type="NCBI Taxonomy" id="46187"/>
    <lineage>
        <taxon>Bacteria</taxon>
        <taxon>Bacillati</taxon>
        <taxon>Actinomycetota</taxon>
        <taxon>Actinomycetes</taxon>
        <taxon>Streptosporangiales</taxon>
        <taxon>Streptosporangiaceae</taxon>
        <taxon>Streptosporangium</taxon>
    </lineage>
</organism>
<dbReference type="InterPro" id="IPR001203">
    <property type="entry name" value="OxRdtase_Ald_Fedxn_C"/>
</dbReference>
<dbReference type="Proteomes" id="UP001499930">
    <property type="component" value="Unassembled WGS sequence"/>
</dbReference>
<dbReference type="Gene3D" id="1.10.569.10">
    <property type="entry name" value="Aldehyde Ferredoxin Oxidoreductase Protein, subunit A, domain 2"/>
    <property type="match status" value="1"/>
</dbReference>
<dbReference type="InterPro" id="IPR051919">
    <property type="entry name" value="W-dependent_AOR"/>
</dbReference>
<dbReference type="InterPro" id="IPR036021">
    <property type="entry name" value="Tungsten_al_ferr_oxy-like_C"/>
</dbReference>
<protein>
    <recommendedName>
        <fullName evidence="1">Aldehyde ferredoxin oxidoreductase C-terminal domain-containing protein</fullName>
    </recommendedName>
</protein>
<dbReference type="PANTHER" id="PTHR30038">
    <property type="entry name" value="ALDEHYDE FERREDOXIN OXIDOREDUCTASE"/>
    <property type="match status" value="1"/>
</dbReference>
<evidence type="ECO:0000313" key="3">
    <source>
        <dbReference type="Proteomes" id="UP001499930"/>
    </source>
</evidence>
<sequence>MRERLVSALVKGEGNCPGCPNDCIKIFDNGVDARAGGLHQEAFAAFGLGLGITDTATLLDLNARCHLWGVDPVSLAFTVSFACEAAARGMLDARRLGAEPPAFGDTPALVAFLETVALGREPVRLLSEGVRRAADALGEEFGPLAMHVKGLEMVSFEPRASAGQALAYAVSPVGPRYEIVEHDIDFDPVGGWRHGLDQMRTLGTLEYEPMELLDDRRVVRTGLLVDMWSGMDALCLSLFAGPPVRELDLPGIARLVAAVTGWRTSDSELFVWGRRRWQLMRVYNLREGLRAADDALPRRFHEEPVDAGRHQGVLLDEDGFAAALRLYYRITGWDDDGVPTPETLRTLDLTWAEAHLPRR</sequence>
<evidence type="ECO:0000259" key="1">
    <source>
        <dbReference type="Pfam" id="PF01314"/>
    </source>
</evidence>
<dbReference type="Gene3D" id="1.10.599.10">
    <property type="entry name" value="Aldehyde Ferredoxin Oxidoreductase Protein, subunit A, domain 3"/>
    <property type="match status" value="1"/>
</dbReference>
<dbReference type="EMBL" id="BAAAWD010000015">
    <property type="protein sequence ID" value="GAA3023507.1"/>
    <property type="molecule type" value="Genomic_DNA"/>
</dbReference>
<accession>A0ABP6KTA7</accession>
<name>A0ABP6KTA7_9ACTN</name>
<gene>
    <name evidence="2" type="ORF">GCM10017559_56040</name>
</gene>
<dbReference type="InterPro" id="IPR013985">
    <property type="entry name" value="Ald_Fedxn_OxRdtase_dom3"/>
</dbReference>